<name>A0A6U2QFF4_9STRA</name>
<dbReference type="EMBL" id="HBGY01021314">
    <property type="protein sequence ID" value="CAD9591007.1"/>
    <property type="molecule type" value="Transcribed_RNA"/>
</dbReference>
<organism evidence="2">
    <name type="scientific">Leptocylindrus danicus</name>
    <dbReference type="NCBI Taxonomy" id="163516"/>
    <lineage>
        <taxon>Eukaryota</taxon>
        <taxon>Sar</taxon>
        <taxon>Stramenopiles</taxon>
        <taxon>Ochrophyta</taxon>
        <taxon>Bacillariophyta</taxon>
        <taxon>Coscinodiscophyceae</taxon>
        <taxon>Chaetocerotophycidae</taxon>
        <taxon>Leptocylindrales</taxon>
        <taxon>Leptocylindraceae</taxon>
        <taxon>Leptocylindrus</taxon>
    </lineage>
</organism>
<feature type="transmembrane region" description="Helical" evidence="1">
    <location>
        <begin position="195"/>
        <end position="219"/>
    </location>
</feature>
<sequence length="325" mass="37329">MKLYPLLLAFTPKITSAWKVARIFNRDFHQNEEILHMQLNRARQIVQKQCVNDVTHFCSAGKNYVKATNGIMYGIQFDEAAEGHHHRRRLHHENRDHADHRLNHNNGQWHNHDHDGHDHWHEHKHEMIKQYDDSSLRFPSLGFGGKTDACLRMHHDDTEDQGLLSPKCSKAITGVDAHHELLVKQIEEDDQQESIYRYATMAIVVLSMMASWMVVLLVNSDDGSGRLSTMERFCLGFNKLLAAALVFVILFYCPALFLVIAPSFAVVQAGYYLFFHRSAGYPGERSTEQYETVAMYDNHKQDGNNDDDEGDHDSNLVFMGVPVDV</sequence>
<dbReference type="AlphaFoldDB" id="A0A6U2QFF4"/>
<keyword evidence="1" id="KW-1133">Transmembrane helix</keyword>
<evidence type="ECO:0000256" key="1">
    <source>
        <dbReference type="SAM" id="Phobius"/>
    </source>
</evidence>
<dbReference type="EMBL" id="HBGY01021325">
    <property type="protein sequence ID" value="CAD9591032.1"/>
    <property type="molecule type" value="Transcribed_RNA"/>
</dbReference>
<protein>
    <submittedName>
        <fullName evidence="2">Uncharacterized protein</fullName>
    </submittedName>
</protein>
<keyword evidence="1" id="KW-0812">Transmembrane</keyword>
<feature type="transmembrane region" description="Helical" evidence="1">
    <location>
        <begin position="240"/>
        <end position="265"/>
    </location>
</feature>
<evidence type="ECO:0000313" key="3">
    <source>
        <dbReference type="EMBL" id="CAD9591032.1"/>
    </source>
</evidence>
<evidence type="ECO:0000313" key="2">
    <source>
        <dbReference type="EMBL" id="CAD9591007.1"/>
    </source>
</evidence>
<accession>A0A6U2QFF4</accession>
<proteinExistence type="predicted"/>
<gene>
    <name evidence="2" type="ORF">LDAN0321_LOCUS13403</name>
    <name evidence="3" type="ORF">LDAN0321_LOCUS13411</name>
</gene>
<keyword evidence="1" id="KW-0472">Membrane</keyword>
<reference evidence="2" key="1">
    <citation type="submission" date="2021-01" db="EMBL/GenBank/DDBJ databases">
        <authorList>
            <person name="Corre E."/>
            <person name="Pelletier E."/>
            <person name="Niang G."/>
            <person name="Scheremetjew M."/>
            <person name="Finn R."/>
            <person name="Kale V."/>
            <person name="Holt S."/>
            <person name="Cochrane G."/>
            <person name="Meng A."/>
            <person name="Brown T."/>
            <person name="Cohen L."/>
        </authorList>
    </citation>
    <scope>NUCLEOTIDE SEQUENCE</scope>
    <source>
        <strain evidence="2">B650</strain>
    </source>
</reference>